<feature type="compositionally biased region" description="Polar residues" evidence="1">
    <location>
        <begin position="218"/>
        <end position="233"/>
    </location>
</feature>
<evidence type="ECO:0000313" key="4">
    <source>
        <dbReference type="EMBL" id="KAL2778741.1"/>
    </source>
</evidence>
<evidence type="ECO:0000313" key="5">
    <source>
        <dbReference type="Proteomes" id="UP001610411"/>
    </source>
</evidence>
<dbReference type="InterPro" id="IPR004182">
    <property type="entry name" value="GRAM"/>
</dbReference>
<dbReference type="GO" id="GO:0005737">
    <property type="term" value="C:cytoplasm"/>
    <property type="evidence" value="ECO:0007669"/>
    <property type="project" value="UniProtKB-ARBA"/>
</dbReference>
<feature type="compositionally biased region" description="Basic and acidic residues" evidence="1">
    <location>
        <begin position="299"/>
        <end position="318"/>
    </location>
</feature>
<feature type="region of interest" description="Disordered" evidence="1">
    <location>
        <begin position="264"/>
        <end position="285"/>
    </location>
</feature>
<dbReference type="SMART" id="SM00568">
    <property type="entry name" value="GRAM"/>
    <property type="match status" value="1"/>
</dbReference>
<keyword evidence="2" id="KW-0812">Transmembrane</keyword>
<gene>
    <name evidence="4" type="ORF">WCI35_012066</name>
</gene>
<feature type="transmembrane region" description="Helical" evidence="2">
    <location>
        <begin position="344"/>
        <end position="365"/>
    </location>
</feature>
<dbReference type="PANTHER" id="PTHR46645">
    <property type="entry name" value="GRAM DOMAIN-CONTAINING PROTEIN 2B-RELATED"/>
    <property type="match status" value="1"/>
</dbReference>
<proteinExistence type="predicted"/>
<feature type="compositionally biased region" description="Polar residues" evidence="1">
    <location>
        <begin position="268"/>
        <end position="278"/>
    </location>
</feature>
<evidence type="ECO:0000259" key="3">
    <source>
        <dbReference type="SMART" id="SM00568"/>
    </source>
</evidence>
<dbReference type="Pfam" id="PF02893">
    <property type="entry name" value="GRAM"/>
    <property type="match status" value="1"/>
</dbReference>
<feature type="compositionally biased region" description="Basic and acidic residues" evidence="1">
    <location>
        <begin position="9"/>
        <end position="39"/>
    </location>
</feature>
<dbReference type="CDD" id="cd13220">
    <property type="entry name" value="PH-GRAM_GRAMDC"/>
    <property type="match status" value="1"/>
</dbReference>
<evidence type="ECO:0000256" key="2">
    <source>
        <dbReference type="SAM" id="Phobius"/>
    </source>
</evidence>
<feature type="domain" description="GRAM" evidence="3">
    <location>
        <begin position="110"/>
        <end position="177"/>
    </location>
</feature>
<feature type="region of interest" description="Disordered" evidence="1">
    <location>
        <begin position="298"/>
        <end position="322"/>
    </location>
</feature>
<reference evidence="4 5" key="1">
    <citation type="journal article" date="2024" name="G3 (Bethesda)">
        <title>A hybrid genome assembly of the endangered aye-aye (Daubentonia madagascariensis).</title>
        <authorList>
            <person name="Versoza C.J."/>
            <person name="Pfeifer S.P."/>
        </authorList>
    </citation>
    <scope>NUCLEOTIDE SEQUENCE [LARGE SCALE GENOMIC DNA]</scope>
    <source>
        <strain evidence="4">6821</strain>
    </source>
</reference>
<dbReference type="Gene3D" id="2.30.29.30">
    <property type="entry name" value="Pleckstrin-homology domain (PH domain)/Phosphotyrosine-binding domain (PTB)"/>
    <property type="match status" value="1"/>
</dbReference>
<keyword evidence="5" id="KW-1185">Reference proteome</keyword>
<feature type="region of interest" description="Disordered" evidence="1">
    <location>
        <begin position="1"/>
        <end position="105"/>
    </location>
</feature>
<dbReference type="EMBL" id="JBFSEQ010000004">
    <property type="protein sequence ID" value="KAL2778741.1"/>
    <property type="molecule type" value="Genomic_DNA"/>
</dbReference>
<organism evidence="4 5">
    <name type="scientific">Daubentonia madagascariensis</name>
    <name type="common">Aye-aye</name>
    <name type="synonym">Sciurus madagascariensis</name>
    <dbReference type="NCBI Taxonomy" id="31869"/>
    <lineage>
        <taxon>Eukaryota</taxon>
        <taxon>Metazoa</taxon>
        <taxon>Chordata</taxon>
        <taxon>Craniata</taxon>
        <taxon>Vertebrata</taxon>
        <taxon>Euteleostomi</taxon>
        <taxon>Mammalia</taxon>
        <taxon>Eutheria</taxon>
        <taxon>Euarchontoglires</taxon>
        <taxon>Primates</taxon>
        <taxon>Strepsirrhini</taxon>
        <taxon>Chiromyiformes</taxon>
        <taxon>Daubentoniidae</taxon>
        <taxon>Daubentonia</taxon>
    </lineage>
</organism>
<dbReference type="PANTHER" id="PTHR46645:SF2">
    <property type="entry name" value="GRAM DOMAIN-CONTAINING PROTEIN 2B"/>
    <property type="match status" value="1"/>
</dbReference>
<dbReference type="FunFam" id="2.30.29.30:FF:000086">
    <property type="entry name" value="GRAM domain-containing protein 2B isoform 2"/>
    <property type="match status" value="1"/>
</dbReference>
<accession>A0ABD2EKB1</accession>
<keyword evidence="2" id="KW-1133">Transmembrane helix</keyword>
<name>A0ABD2EKB1_DAUMA</name>
<feature type="compositionally biased region" description="Basic and acidic residues" evidence="1">
    <location>
        <begin position="81"/>
        <end position="99"/>
    </location>
</feature>
<dbReference type="Proteomes" id="UP001610411">
    <property type="component" value="Unassembled WGS sequence"/>
</dbReference>
<protein>
    <submittedName>
        <fullName evidence="4">GRAM domain-containing protein 2B isoform 6</fullName>
    </submittedName>
</protein>
<dbReference type="AlphaFoldDB" id="A0ABD2EKB1"/>
<keyword evidence="2" id="KW-0472">Membrane</keyword>
<sequence length="433" mass="47935">MTELQQDVEDAKPAKVLGKRESKVGSAHSEAENGVEEKKKVCRSPTAQSPTPSVEAESPDQKRIVALRSKSSFDGGSLTGDKNDCKTESKNDPKTERKKSSSSSQYKANMHFHKLFLDVPTEEPLRQSFTCALQKEILYQGKLFVSENWICFHSKVFGKDTKISIPVFSVTLLKKTKTALLVPNALIIATVTDRYIFVSLLSRDSTYKLLKSVCGHLESTSVGNSPNPSSAENSFRADRPSSLPLDFNDEFSDLDGVVRQGRQDMEGYSSSGSQTPESENSRVDFHVTESQTVLNVSKGEAKPTRADAHVNRGPEGKAKSLPAHGQSETIELLYKVRPQKCPTLHHILIFYAIVVCVLIISTFYMRYRINTLEERLGSLTSIVDTHNTEQTAPSGLGSQVQLNVEVLCQELTANIVKLEKIQNNLQKLLENGD</sequence>
<feature type="region of interest" description="Disordered" evidence="1">
    <location>
        <begin position="218"/>
        <end position="239"/>
    </location>
</feature>
<comment type="caution">
    <text evidence="4">The sequence shown here is derived from an EMBL/GenBank/DDBJ whole genome shotgun (WGS) entry which is preliminary data.</text>
</comment>
<evidence type="ECO:0000256" key="1">
    <source>
        <dbReference type="SAM" id="MobiDB-lite"/>
    </source>
</evidence>
<dbReference type="InterPro" id="IPR052633">
    <property type="entry name" value="GRAM_domain_protein_2B"/>
</dbReference>
<dbReference type="InterPro" id="IPR011993">
    <property type="entry name" value="PH-like_dom_sf"/>
</dbReference>